<feature type="transmembrane region" description="Helical" evidence="6">
    <location>
        <begin position="131"/>
        <end position="150"/>
    </location>
</feature>
<evidence type="ECO:0000313" key="9">
    <source>
        <dbReference type="Proteomes" id="UP000614601"/>
    </source>
</evidence>
<accession>A0A811LDL1</accession>
<keyword evidence="4 6" id="KW-1133">Transmembrane helix</keyword>
<evidence type="ECO:0000259" key="7">
    <source>
        <dbReference type="Pfam" id="PF02544"/>
    </source>
</evidence>
<comment type="similarity">
    <text evidence="2">Belongs to the steroid 5-alpha reductase family.</text>
</comment>
<dbReference type="InterPro" id="IPR039357">
    <property type="entry name" value="SRD5A/TECR"/>
</dbReference>
<dbReference type="EMBL" id="CAJFCW020000005">
    <property type="protein sequence ID" value="CAG9121166.1"/>
    <property type="molecule type" value="Genomic_DNA"/>
</dbReference>
<feature type="transmembrane region" description="Helical" evidence="6">
    <location>
        <begin position="62"/>
        <end position="82"/>
    </location>
</feature>
<evidence type="ECO:0000256" key="4">
    <source>
        <dbReference type="ARBA" id="ARBA00022989"/>
    </source>
</evidence>
<name>A0A811LDL1_9BILA</name>
<feature type="transmembrane region" description="Helical" evidence="6">
    <location>
        <begin position="165"/>
        <end position="183"/>
    </location>
</feature>
<feature type="transmembrane region" description="Helical" evidence="6">
    <location>
        <begin position="102"/>
        <end position="119"/>
    </location>
</feature>
<dbReference type="Gene3D" id="1.20.120.1630">
    <property type="match status" value="1"/>
</dbReference>
<dbReference type="Pfam" id="PF02544">
    <property type="entry name" value="Steroid_dh"/>
    <property type="match status" value="1"/>
</dbReference>
<dbReference type="InterPro" id="IPR001104">
    <property type="entry name" value="3-oxo-5_a-steroid_4-DH_C"/>
</dbReference>
<dbReference type="GO" id="GO:0016020">
    <property type="term" value="C:membrane"/>
    <property type="evidence" value="ECO:0007669"/>
    <property type="project" value="UniProtKB-SubCell"/>
</dbReference>
<reference evidence="8" key="1">
    <citation type="submission" date="2020-09" db="EMBL/GenBank/DDBJ databases">
        <authorList>
            <person name="Kikuchi T."/>
        </authorList>
    </citation>
    <scope>NUCLEOTIDE SEQUENCE</scope>
    <source>
        <strain evidence="8">SH1</strain>
    </source>
</reference>
<dbReference type="FunFam" id="1.20.120.1630:FF:000014">
    <property type="entry name" value="Steroid 5-alpha reductase, putative"/>
    <property type="match status" value="1"/>
</dbReference>
<evidence type="ECO:0000256" key="2">
    <source>
        <dbReference type="ARBA" id="ARBA00007742"/>
    </source>
</evidence>
<evidence type="ECO:0000256" key="6">
    <source>
        <dbReference type="SAM" id="Phobius"/>
    </source>
</evidence>
<feature type="transmembrane region" description="Helical" evidence="6">
    <location>
        <begin position="259"/>
        <end position="277"/>
    </location>
</feature>
<evidence type="ECO:0000256" key="5">
    <source>
        <dbReference type="ARBA" id="ARBA00023136"/>
    </source>
</evidence>
<proteinExistence type="inferred from homology"/>
<dbReference type="GO" id="GO:0016627">
    <property type="term" value="F:oxidoreductase activity, acting on the CH-CH group of donors"/>
    <property type="evidence" value="ECO:0007669"/>
    <property type="project" value="InterPro"/>
</dbReference>
<dbReference type="PANTHER" id="PTHR10556">
    <property type="entry name" value="3-OXO-5-ALPHA-STEROID 4-DEHYDROGENASE"/>
    <property type="match status" value="1"/>
</dbReference>
<gene>
    <name evidence="8" type="ORF">BOKJ2_LOCUS11684</name>
</gene>
<dbReference type="Proteomes" id="UP000783686">
    <property type="component" value="Unassembled WGS sequence"/>
</dbReference>
<protein>
    <recommendedName>
        <fullName evidence="7">3-oxo-5-alpha-steroid 4-dehydrogenase C-terminal domain-containing protein</fullName>
    </recommendedName>
</protein>
<keyword evidence="9" id="KW-1185">Reference proteome</keyword>
<dbReference type="PROSITE" id="PS50244">
    <property type="entry name" value="S5A_REDUCTASE"/>
    <property type="match status" value="1"/>
</dbReference>
<dbReference type="OrthoDB" id="5788137at2759"/>
<dbReference type="PANTHER" id="PTHR10556:SF35">
    <property type="entry name" value="3-OXO-5-ALPHA-STEROID 4-DEHYDROGENASE FAMILY PROTEIN"/>
    <property type="match status" value="1"/>
</dbReference>
<dbReference type="EMBL" id="CAJFDH010000005">
    <property type="protein sequence ID" value="CAD5225650.1"/>
    <property type="molecule type" value="Genomic_DNA"/>
</dbReference>
<dbReference type="AlphaFoldDB" id="A0A811LDL1"/>
<keyword evidence="3 6" id="KW-0812">Transmembrane</keyword>
<sequence length="312" mass="36990">MWHYLSELVRTSPLGPYLYSSVWTQRAEHYFGTSGRDAMQWFIGIMHDCEYNEELRIYYLSYLMLLSAFILGAFLLLTRFAVGYGRHQGETNMPTVPNRLSWFLQEVPSFIFPLIALWYKYKEKADQGLNFNIGFMSCIAWLMFTLHYFQRSFIYTYLMKPSRPVPIHILIMGIIFCSWNGYIQGFRSLFYANYEFGLITAPIRIIGLAFFMIGAYINIRSDADLRSLERGPNNQYRIPQGQFFTYVSCPNYAGEILEWFGYFLFCQNITAFAFWLFTAANTGPRAKEHHEWYKREFRRYPAERKALIPFVY</sequence>
<organism evidence="8 9">
    <name type="scientific">Bursaphelenchus okinawaensis</name>
    <dbReference type="NCBI Taxonomy" id="465554"/>
    <lineage>
        <taxon>Eukaryota</taxon>
        <taxon>Metazoa</taxon>
        <taxon>Ecdysozoa</taxon>
        <taxon>Nematoda</taxon>
        <taxon>Chromadorea</taxon>
        <taxon>Rhabditida</taxon>
        <taxon>Tylenchina</taxon>
        <taxon>Tylenchomorpha</taxon>
        <taxon>Aphelenchoidea</taxon>
        <taxon>Aphelenchoididae</taxon>
        <taxon>Bursaphelenchus</taxon>
    </lineage>
</organism>
<keyword evidence="5 6" id="KW-0472">Membrane</keyword>
<comment type="caution">
    <text evidence="8">The sequence shown here is derived from an EMBL/GenBank/DDBJ whole genome shotgun (WGS) entry which is preliminary data.</text>
</comment>
<comment type="subcellular location">
    <subcellularLocation>
        <location evidence="1">Membrane</location>
        <topology evidence="1">Multi-pass membrane protein</topology>
    </subcellularLocation>
</comment>
<feature type="domain" description="3-oxo-5-alpha-steroid 4-dehydrogenase C-terminal" evidence="7">
    <location>
        <begin position="164"/>
        <end position="312"/>
    </location>
</feature>
<feature type="transmembrane region" description="Helical" evidence="6">
    <location>
        <begin position="195"/>
        <end position="217"/>
    </location>
</feature>
<dbReference type="Proteomes" id="UP000614601">
    <property type="component" value="Unassembled WGS sequence"/>
</dbReference>
<dbReference type="GO" id="GO:0006629">
    <property type="term" value="P:lipid metabolic process"/>
    <property type="evidence" value="ECO:0007669"/>
    <property type="project" value="InterPro"/>
</dbReference>
<evidence type="ECO:0000256" key="3">
    <source>
        <dbReference type="ARBA" id="ARBA00022692"/>
    </source>
</evidence>
<evidence type="ECO:0000256" key="1">
    <source>
        <dbReference type="ARBA" id="ARBA00004141"/>
    </source>
</evidence>
<evidence type="ECO:0000313" key="8">
    <source>
        <dbReference type="EMBL" id="CAD5225650.1"/>
    </source>
</evidence>